<keyword evidence="1" id="KW-0472">Membrane</keyword>
<keyword evidence="3" id="KW-1185">Reference proteome</keyword>
<keyword evidence="1" id="KW-0812">Transmembrane</keyword>
<dbReference type="AlphaFoldDB" id="A0A101XNA0"/>
<feature type="transmembrane region" description="Helical" evidence="1">
    <location>
        <begin position="15"/>
        <end position="34"/>
    </location>
</feature>
<gene>
    <name evidence="2" type="ORF">ATW55_04055</name>
</gene>
<sequence>MLCVYEGLESFGDDVLNQSFSFFGAIGLTAAGAFMVGMKNWIVGGFVAMIGTLALITALHRRGSTRLACCGVNMDQEELDCEHTQETGHGDSK</sequence>
<organism evidence="2 3">
    <name type="scientific">Ferroacidibacillus organovorans</name>
    <dbReference type="NCBI Taxonomy" id="1765683"/>
    <lineage>
        <taxon>Bacteria</taxon>
        <taxon>Bacillati</taxon>
        <taxon>Bacillota</taxon>
        <taxon>Bacilli</taxon>
        <taxon>Bacillales</taxon>
        <taxon>Alicyclobacillaceae</taxon>
        <taxon>Ferroacidibacillus</taxon>
    </lineage>
</organism>
<proteinExistence type="predicted"/>
<accession>A0A101XNA0</accession>
<protein>
    <submittedName>
        <fullName evidence="2">Uncharacterized protein</fullName>
    </submittedName>
</protein>
<keyword evidence="1" id="KW-1133">Transmembrane helix</keyword>
<dbReference type="Proteomes" id="UP000053557">
    <property type="component" value="Unassembled WGS sequence"/>
</dbReference>
<evidence type="ECO:0000313" key="2">
    <source>
        <dbReference type="EMBL" id="KUO94577.1"/>
    </source>
</evidence>
<dbReference type="EMBL" id="LPVJ01000072">
    <property type="protein sequence ID" value="KUO94577.1"/>
    <property type="molecule type" value="Genomic_DNA"/>
</dbReference>
<feature type="transmembrane region" description="Helical" evidence="1">
    <location>
        <begin position="41"/>
        <end position="60"/>
    </location>
</feature>
<evidence type="ECO:0000313" key="3">
    <source>
        <dbReference type="Proteomes" id="UP000053557"/>
    </source>
</evidence>
<name>A0A101XNA0_9BACL</name>
<reference evidence="2 3" key="1">
    <citation type="submission" date="2015-12" db="EMBL/GenBank/DDBJ databases">
        <title>Draft genome sequence of Acidibacillus ferrooxidans ITV001, isolated from a chalcopyrite acid mine drainage site in Brazil.</title>
        <authorList>
            <person name="Dall'Agnol H."/>
            <person name="Nancucheo I."/>
            <person name="Johnson B."/>
            <person name="Oliveira R."/>
            <person name="Leite L."/>
            <person name="Pylro V."/>
            <person name="Nunes G.L."/>
            <person name="Tzotzos G."/>
            <person name="Fernandes G.R."/>
            <person name="Dutra J."/>
            <person name="Orellana S.C."/>
            <person name="Oliveira G."/>
        </authorList>
    </citation>
    <scope>NUCLEOTIDE SEQUENCE [LARGE SCALE GENOMIC DNA]</scope>
    <source>
        <strain evidence="3">ITV01</strain>
    </source>
</reference>
<evidence type="ECO:0000256" key="1">
    <source>
        <dbReference type="SAM" id="Phobius"/>
    </source>
</evidence>
<comment type="caution">
    <text evidence="2">The sequence shown here is derived from an EMBL/GenBank/DDBJ whole genome shotgun (WGS) entry which is preliminary data.</text>
</comment>